<dbReference type="PANTHER" id="PTHR22227:SF6">
    <property type="entry name" value="FAMILY WITH SEQUENCE SIMILARITY 122B ISOFORM X1"/>
    <property type="match status" value="1"/>
</dbReference>
<proteinExistence type="inferred from homology"/>
<dbReference type="InterPro" id="IPR026716">
    <property type="entry name" value="PBIR1/2/3"/>
</dbReference>
<accession>A0A915DTR9</accession>
<evidence type="ECO:0000256" key="1">
    <source>
        <dbReference type="ARBA" id="ARBA00006725"/>
    </source>
</evidence>
<dbReference type="WBParaSite" id="jg23422">
    <property type="protein sequence ID" value="jg23422"/>
    <property type="gene ID" value="jg23422"/>
</dbReference>
<feature type="region of interest" description="Disordered" evidence="2">
    <location>
        <begin position="339"/>
        <end position="387"/>
    </location>
</feature>
<dbReference type="PANTHER" id="PTHR22227">
    <property type="entry name" value="FAMILY WITH SEQUENCE SIMILARITY 122B ISOFORM X1"/>
    <property type="match status" value="1"/>
</dbReference>
<dbReference type="Proteomes" id="UP000887574">
    <property type="component" value="Unplaced"/>
</dbReference>
<keyword evidence="3" id="KW-1185">Reference proteome</keyword>
<comment type="similarity">
    <text evidence="1">Belongs to the FAM122 family.</text>
</comment>
<protein>
    <submittedName>
        <fullName evidence="4">Uncharacterized protein</fullName>
    </submittedName>
</protein>
<evidence type="ECO:0000313" key="4">
    <source>
        <dbReference type="WBParaSite" id="jg23422"/>
    </source>
</evidence>
<evidence type="ECO:0000256" key="2">
    <source>
        <dbReference type="SAM" id="MobiDB-lite"/>
    </source>
</evidence>
<dbReference type="GO" id="GO:0004865">
    <property type="term" value="F:protein serine/threonine phosphatase inhibitor activity"/>
    <property type="evidence" value="ECO:0007669"/>
    <property type="project" value="InterPro"/>
</dbReference>
<reference evidence="4" key="1">
    <citation type="submission" date="2022-11" db="UniProtKB">
        <authorList>
            <consortium name="WormBaseParasite"/>
        </authorList>
    </citation>
    <scope>IDENTIFICATION</scope>
</reference>
<evidence type="ECO:0000313" key="3">
    <source>
        <dbReference type="Proteomes" id="UP000887574"/>
    </source>
</evidence>
<dbReference type="AlphaFoldDB" id="A0A915DTR9"/>
<name>A0A915DTR9_9BILA</name>
<feature type="region of interest" description="Disordered" evidence="2">
    <location>
        <begin position="497"/>
        <end position="520"/>
    </location>
</feature>
<feature type="compositionally biased region" description="Polar residues" evidence="2">
    <location>
        <begin position="339"/>
        <end position="348"/>
    </location>
</feature>
<organism evidence="3 4">
    <name type="scientific">Ditylenchus dipsaci</name>
    <dbReference type="NCBI Taxonomy" id="166011"/>
    <lineage>
        <taxon>Eukaryota</taxon>
        <taxon>Metazoa</taxon>
        <taxon>Ecdysozoa</taxon>
        <taxon>Nematoda</taxon>
        <taxon>Chromadorea</taxon>
        <taxon>Rhabditida</taxon>
        <taxon>Tylenchina</taxon>
        <taxon>Tylenchomorpha</taxon>
        <taxon>Sphaerularioidea</taxon>
        <taxon>Anguinidae</taxon>
        <taxon>Anguininae</taxon>
        <taxon>Ditylenchus</taxon>
    </lineage>
</organism>
<sequence>MCVLSLSYICSGWWLDGPRLPTTTSIPSPFSDMNINSASDSMDSQTSQEVQSITSNPLSLASTVNAPKCVSPLTTNTSARRLREADGRRNGLSVLERRRTSAVCPTELNGRKVLDLHKGNSQNSSVPLVPTTHMLDSMENSRRGRALTTTNSNFSGIRVSTAKRKYSSFELASSSSPPVYCQPLQPASLQRNLPTFVSNVPELVSNAPTPRMLMMAPLTTEFATPTHHAKKPSRPSSPSVSMRQCAVLSKSRIATICRESDCSVENEAAHEKLVKNSQQVSMNFEDFCLDEKQYEERKRAKSLTEPISIFTNAFLPQSSSPSPTRIVDTQKQCYSPSTQQVVRSNISYSPSPSPTPSSPTRNRIMRRYTGSANGSTGGMESDGESSLSGYVVPIKRHCGGTSTPRSAASPLMRDPLSSTQPVILPIEVVATTDLRASSPIALVARKSPLLLDLNSQYYNSPCSLDLEENSSQMAEGEDVLPNTYRSFCSSSFNDNNSSTTFSSRAGTPNAMEEAMNETVI</sequence>